<protein>
    <submittedName>
        <fullName evidence="1">Uncharacterized protein</fullName>
    </submittedName>
</protein>
<dbReference type="EMBL" id="VSSQ01024162">
    <property type="protein sequence ID" value="MPM71512.1"/>
    <property type="molecule type" value="Genomic_DNA"/>
</dbReference>
<gene>
    <name evidence="1" type="ORF">SDC9_118477</name>
</gene>
<evidence type="ECO:0000313" key="1">
    <source>
        <dbReference type="EMBL" id="MPM71512.1"/>
    </source>
</evidence>
<reference evidence="1" key="1">
    <citation type="submission" date="2019-08" db="EMBL/GenBank/DDBJ databases">
        <authorList>
            <person name="Kucharzyk K."/>
            <person name="Murdoch R.W."/>
            <person name="Higgins S."/>
            <person name="Loffler F."/>
        </authorList>
    </citation>
    <scope>NUCLEOTIDE SEQUENCE</scope>
</reference>
<proteinExistence type="predicted"/>
<dbReference type="AlphaFoldDB" id="A0A645C1L6"/>
<name>A0A645C1L6_9ZZZZ</name>
<accession>A0A645C1L6</accession>
<comment type="caution">
    <text evidence="1">The sequence shown here is derived from an EMBL/GenBank/DDBJ whole genome shotgun (WGS) entry which is preliminary data.</text>
</comment>
<organism evidence="1">
    <name type="scientific">bioreactor metagenome</name>
    <dbReference type="NCBI Taxonomy" id="1076179"/>
    <lineage>
        <taxon>unclassified sequences</taxon>
        <taxon>metagenomes</taxon>
        <taxon>ecological metagenomes</taxon>
    </lineage>
</organism>
<sequence>MDDKTRQTINQLNQDPATVQRLLTSQDGRRLVEMMTQANGGAAMQQAAMSAMRGDSARITQMINQLMQSPEGAALVERINQATQK</sequence>